<name>A0A0F3RRZ9_ORITS</name>
<comment type="caution">
    <text evidence="1">The sequence shown here is derived from an EMBL/GenBank/DDBJ whole genome shotgun (WGS) entry which is preliminary data.</text>
</comment>
<dbReference type="Pfam" id="PF13541">
    <property type="entry name" value="ChlI"/>
    <property type="match status" value="1"/>
</dbReference>
<dbReference type="PATRIC" id="fig|1441384.3.peg.8"/>
<dbReference type="AlphaFoldDB" id="A0A0F3RRZ9"/>
<evidence type="ECO:0000313" key="1">
    <source>
        <dbReference type="EMBL" id="KJW07914.1"/>
    </source>
</evidence>
<gene>
    <name evidence="1" type="ORF">OTUT144_0006</name>
</gene>
<accession>A0A0F3RRZ9</accession>
<evidence type="ECO:0000313" key="2">
    <source>
        <dbReference type="Proteomes" id="UP000033580"/>
    </source>
</evidence>
<dbReference type="InterPro" id="IPR020568">
    <property type="entry name" value="Ribosomal_Su5_D2-typ_SF"/>
</dbReference>
<sequence length="79" mass="8447">MVTRISSVTWSGINVLDVDIQVKISTGIPCFTIVGLADKTVTEARERVKAALSPIVLALPAKKILVNLAPADLEGRKSF</sequence>
<protein>
    <submittedName>
        <fullName evidence="1">Subunit ChlI of Mg-chelatase family protein</fullName>
    </submittedName>
</protein>
<proteinExistence type="predicted"/>
<dbReference type="SUPFAM" id="SSF54211">
    <property type="entry name" value="Ribosomal protein S5 domain 2-like"/>
    <property type="match status" value="1"/>
</dbReference>
<dbReference type="Proteomes" id="UP000033580">
    <property type="component" value="Unassembled WGS sequence"/>
</dbReference>
<reference evidence="1 2" key="1">
    <citation type="submission" date="2015-01" db="EMBL/GenBank/DDBJ databases">
        <title>Genome Sequencing of Rickettsiales.</title>
        <authorList>
            <person name="Daugherty S.C."/>
            <person name="Su Q."/>
            <person name="Abolude K."/>
            <person name="Beier-Sexton M."/>
            <person name="Carlyon J.A."/>
            <person name="Carter R."/>
            <person name="Day N.P."/>
            <person name="Dumler S.J."/>
            <person name="Dyachenko V."/>
            <person name="Godinez A."/>
            <person name="Kurtti T.J."/>
            <person name="Lichay M."/>
            <person name="Mullins K.E."/>
            <person name="Ott S."/>
            <person name="Pappas-Brown V."/>
            <person name="Paris D.H."/>
            <person name="Patel P."/>
            <person name="Richards A.L."/>
            <person name="Sadzewicz L."/>
            <person name="Sears K."/>
            <person name="Seidman D."/>
            <person name="Sengamalay N."/>
            <person name="Stenos J."/>
            <person name="Tallon L.J."/>
            <person name="Vincent G."/>
            <person name="Fraser C.M."/>
            <person name="Munderloh U."/>
            <person name="Dunning-Hotopp J.C."/>
        </authorList>
    </citation>
    <scope>NUCLEOTIDE SEQUENCE [LARGE SCALE GENOMIC DNA]</scope>
    <source>
        <strain evidence="1 2">UT144</strain>
    </source>
</reference>
<dbReference type="EMBL" id="LAOR01000001">
    <property type="protein sequence ID" value="KJW07914.1"/>
    <property type="molecule type" value="Genomic_DNA"/>
</dbReference>
<organism evidence="1 2">
    <name type="scientific">Orientia tsutsugamushi str. UT144</name>
    <dbReference type="NCBI Taxonomy" id="1441384"/>
    <lineage>
        <taxon>Bacteria</taxon>
        <taxon>Pseudomonadati</taxon>
        <taxon>Pseudomonadota</taxon>
        <taxon>Alphaproteobacteria</taxon>
        <taxon>Rickettsiales</taxon>
        <taxon>Rickettsiaceae</taxon>
        <taxon>Rickettsieae</taxon>
        <taxon>Orientia</taxon>
    </lineage>
</organism>